<evidence type="ECO:0000256" key="1">
    <source>
        <dbReference type="SAM" id="MobiDB-lite"/>
    </source>
</evidence>
<keyword evidence="2" id="KW-0472">Membrane</keyword>
<sequence>MQGGTFGLSNSPSGARSRHKARLHSGRTLRIRHSVRLWAPHAPARVRVLRRPPSCLALTLVFTPVLVASLSSLVFSRIWRVFMSLSLRSCLCGVCAFDTDTTDRMHMRRTVSGMHMPYRYPQCAMRHLENHQQLSVGDIHAIIMRARVGENRDRAVGISVITFWAIGVAELMRGPELFHHTGFRLHKIRQEHDRPQDIPRQLDTLR</sequence>
<reference evidence="3" key="1">
    <citation type="submission" date="2023-03" db="EMBL/GenBank/DDBJ databases">
        <title>Massive genome expansion in bonnet fungi (Mycena s.s.) driven by repeated elements and novel gene families across ecological guilds.</title>
        <authorList>
            <consortium name="Lawrence Berkeley National Laboratory"/>
            <person name="Harder C.B."/>
            <person name="Miyauchi S."/>
            <person name="Viragh M."/>
            <person name="Kuo A."/>
            <person name="Thoen E."/>
            <person name="Andreopoulos B."/>
            <person name="Lu D."/>
            <person name="Skrede I."/>
            <person name="Drula E."/>
            <person name="Henrissat B."/>
            <person name="Morin E."/>
            <person name="Kohler A."/>
            <person name="Barry K."/>
            <person name="LaButti K."/>
            <person name="Morin E."/>
            <person name="Salamov A."/>
            <person name="Lipzen A."/>
            <person name="Mereny Z."/>
            <person name="Hegedus B."/>
            <person name="Baldrian P."/>
            <person name="Stursova M."/>
            <person name="Weitz H."/>
            <person name="Taylor A."/>
            <person name="Grigoriev I.V."/>
            <person name="Nagy L.G."/>
            <person name="Martin F."/>
            <person name="Kauserud H."/>
        </authorList>
    </citation>
    <scope>NUCLEOTIDE SEQUENCE</scope>
    <source>
        <strain evidence="3">CBHHK188m</strain>
    </source>
</reference>
<proteinExistence type="predicted"/>
<dbReference type="EMBL" id="JARJLG010000004">
    <property type="protein sequence ID" value="KAJ7781808.1"/>
    <property type="molecule type" value="Genomic_DNA"/>
</dbReference>
<evidence type="ECO:0000256" key="2">
    <source>
        <dbReference type="SAM" id="Phobius"/>
    </source>
</evidence>
<feature type="transmembrane region" description="Helical" evidence="2">
    <location>
        <begin position="55"/>
        <end position="75"/>
    </location>
</feature>
<dbReference type="Proteomes" id="UP001215280">
    <property type="component" value="Unassembled WGS sequence"/>
</dbReference>
<gene>
    <name evidence="3" type="ORF">DFH07DRAFT_388393</name>
</gene>
<evidence type="ECO:0000313" key="3">
    <source>
        <dbReference type="EMBL" id="KAJ7781808.1"/>
    </source>
</evidence>
<feature type="region of interest" description="Disordered" evidence="1">
    <location>
        <begin position="1"/>
        <end position="24"/>
    </location>
</feature>
<evidence type="ECO:0000313" key="4">
    <source>
        <dbReference type="Proteomes" id="UP001215280"/>
    </source>
</evidence>
<dbReference type="AlphaFoldDB" id="A0AAD7NZU7"/>
<organism evidence="3 4">
    <name type="scientific">Mycena maculata</name>
    <dbReference type="NCBI Taxonomy" id="230809"/>
    <lineage>
        <taxon>Eukaryota</taxon>
        <taxon>Fungi</taxon>
        <taxon>Dikarya</taxon>
        <taxon>Basidiomycota</taxon>
        <taxon>Agaricomycotina</taxon>
        <taxon>Agaricomycetes</taxon>
        <taxon>Agaricomycetidae</taxon>
        <taxon>Agaricales</taxon>
        <taxon>Marasmiineae</taxon>
        <taxon>Mycenaceae</taxon>
        <taxon>Mycena</taxon>
    </lineage>
</organism>
<name>A0AAD7NZU7_9AGAR</name>
<accession>A0AAD7NZU7</accession>
<comment type="caution">
    <text evidence="3">The sequence shown here is derived from an EMBL/GenBank/DDBJ whole genome shotgun (WGS) entry which is preliminary data.</text>
</comment>
<keyword evidence="2" id="KW-0812">Transmembrane</keyword>
<keyword evidence="2" id="KW-1133">Transmembrane helix</keyword>
<protein>
    <submittedName>
        <fullName evidence="3">Uncharacterized protein</fullName>
    </submittedName>
</protein>
<keyword evidence="4" id="KW-1185">Reference proteome</keyword>